<organism evidence="4 5">
    <name type="scientific">Pasteurella canis</name>
    <dbReference type="NCBI Taxonomy" id="753"/>
    <lineage>
        <taxon>Bacteria</taxon>
        <taxon>Pseudomonadati</taxon>
        <taxon>Pseudomonadota</taxon>
        <taxon>Gammaproteobacteria</taxon>
        <taxon>Pasteurellales</taxon>
        <taxon>Pasteurellaceae</taxon>
        <taxon>Pasteurella</taxon>
    </lineage>
</organism>
<dbReference type="GO" id="GO:0050501">
    <property type="term" value="F:hyaluronan synthase activity"/>
    <property type="evidence" value="ECO:0007669"/>
    <property type="project" value="UniProtKB-EC"/>
</dbReference>
<keyword evidence="4" id="KW-0808">Transferase</keyword>
<dbReference type="Proteomes" id="UP000254704">
    <property type="component" value="Unassembled WGS sequence"/>
</dbReference>
<keyword evidence="4" id="KW-0328">Glycosyltransferase</keyword>
<dbReference type="EC" id="2.4.1.212" evidence="4"/>
<evidence type="ECO:0000313" key="3">
    <source>
        <dbReference type="EMBL" id="SUC05347.1"/>
    </source>
</evidence>
<dbReference type="SUPFAM" id="SSF53448">
    <property type="entry name" value="Nucleotide-diphospho-sugar transferases"/>
    <property type="match status" value="1"/>
</dbReference>
<gene>
    <name evidence="4" type="primary">hyaD_3</name>
    <name evidence="2" type="synonym">hyaD_1</name>
    <name evidence="3" type="synonym">hyaD_2</name>
    <name evidence="2" type="ORF">NCTC11621_00130</name>
    <name evidence="3" type="ORF">NCTC11621_00133</name>
    <name evidence="4" type="ORF">NCTC11621_01226</name>
</gene>
<evidence type="ECO:0000313" key="2">
    <source>
        <dbReference type="EMBL" id="SUC05337.1"/>
    </source>
</evidence>
<dbReference type="EMBL" id="UGTV01000015">
    <property type="protein sequence ID" value="SUC10177.1"/>
    <property type="molecule type" value="Genomic_DNA"/>
</dbReference>
<sequence>MKTNTVSIILTLDPIETSLGILLEDLLAQTHRQFEVIVASLGNTEQNKAIVESYRDKLDLQFIQLDGQAVNVAKNLAVEKAKYERLLFLNPKLRLAPDFIYQSLSYLDKQQLWLASGKLQVQDVSLITRLVLDGFNLLMWLSKFMNPLSTFDCLFTTKQVHNTIGGFDIHETKTCNYLQKAVKTFNYNVINTGAQYARGQIEQQGTLTFIGKYLRDYLRLLVKNI</sequence>
<reference evidence="4 5" key="1">
    <citation type="submission" date="2018-06" db="EMBL/GenBank/DDBJ databases">
        <authorList>
            <consortium name="Pathogen Informatics"/>
            <person name="Doyle S."/>
        </authorList>
    </citation>
    <scope>NUCLEOTIDE SEQUENCE [LARGE SCALE GENOMIC DNA]</scope>
    <source>
        <strain evidence="4 5">NCTC11621</strain>
    </source>
</reference>
<feature type="domain" description="Glycosyltransferase 2-like" evidence="1">
    <location>
        <begin position="17"/>
        <end position="111"/>
    </location>
</feature>
<dbReference type="EMBL" id="UGTV01000010">
    <property type="protein sequence ID" value="SUC05347.1"/>
    <property type="molecule type" value="Genomic_DNA"/>
</dbReference>
<dbReference type="EMBL" id="UGTV01000010">
    <property type="protein sequence ID" value="SUC05337.1"/>
    <property type="molecule type" value="Genomic_DNA"/>
</dbReference>
<dbReference type="InterPro" id="IPR029044">
    <property type="entry name" value="Nucleotide-diphossugar_trans"/>
</dbReference>
<protein>
    <submittedName>
        <fullName evidence="4">Hyaluronan synthase</fullName>
        <ecNumber evidence="4">2.4.1.212</ecNumber>
    </submittedName>
</protein>
<dbReference type="AlphaFoldDB" id="A0A379EUW0"/>
<accession>A0A379EUW0</accession>
<dbReference type="Pfam" id="PF00535">
    <property type="entry name" value="Glycos_transf_2"/>
    <property type="match status" value="1"/>
</dbReference>
<dbReference type="RefSeq" id="WP_167409462.1">
    <property type="nucleotide sequence ID" value="NZ_CP083396.1"/>
</dbReference>
<evidence type="ECO:0000259" key="1">
    <source>
        <dbReference type="Pfam" id="PF00535"/>
    </source>
</evidence>
<dbReference type="InterPro" id="IPR001173">
    <property type="entry name" value="Glyco_trans_2-like"/>
</dbReference>
<proteinExistence type="predicted"/>
<evidence type="ECO:0000313" key="4">
    <source>
        <dbReference type="EMBL" id="SUC10177.1"/>
    </source>
</evidence>
<name>A0A379EUW0_9PAST</name>
<dbReference type="Gene3D" id="3.90.550.10">
    <property type="entry name" value="Spore Coat Polysaccharide Biosynthesis Protein SpsA, Chain A"/>
    <property type="match status" value="1"/>
</dbReference>
<evidence type="ECO:0000313" key="5">
    <source>
        <dbReference type="Proteomes" id="UP000254704"/>
    </source>
</evidence>
<dbReference type="CDD" id="cd00761">
    <property type="entry name" value="Glyco_tranf_GTA_type"/>
    <property type="match status" value="1"/>
</dbReference>